<dbReference type="AlphaFoldDB" id="A0AAV5S622"/>
<dbReference type="EMBL" id="BTSX01000001">
    <property type="protein sequence ID" value="GMS78027.1"/>
    <property type="molecule type" value="Genomic_DNA"/>
</dbReference>
<accession>A0AAV5S622</accession>
<feature type="chain" id="PRO_5043865241" description="Saposin B-type domain-containing protein" evidence="2">
    <location>
        <begin position="19"/>
        <end position="88"/>
    </location>
</feature>
<keyword evidence="1 2" id="KW-0732">Signal</keyword>
<dbReference type="Proteomes" id="UP001432027">
    <property type="component" value="Unassembled WGS sequence"/>
</dbReference>
<comment type="caution">
    <text evidence="3">The sequence shown here is derived from an EMBL/GenBank/DDBJ whole genome shotgun (WGS) entry which is preliminary data.</text>
</comment>
<evidence type="ECO:0000313" key="4">
    <source>
        <dbReference type="Proteomes" id="UP001432027"/>
    </source>
</evidence>
<name>A0AAV5S622_9BILA</name>
<evidence type="ECO:0000256" key="2">
    <source>
        <dbReference type="SAM" id="SignalP"/>
    </source>
</evidence>
<dbReference type="InterPro" id="IPR036438">
    <property type="entry name" value="Insulin-like_sf"/>
</dbReference>
<feature type="signal peptide" evidence="2">
    <location>
        <begin position="1"/>
        <end position="18"/>
    </location>
</feature>
<gene>
    <name evidence="3" type="ORF">PENTCL1PPCAC_202</name>
</gene>
<organism evidence="3 4">
    <name type="scientific">Pristionchus entomophagus</name>
    <dbReference type="NCBI Taxonomy" id="358040"/>
    <lineage>
        <taxon>Eukaryota</taxon>
        <taxon>Metazoa</taxon>
        <taxon>Ecdysozoa</taxon>
        <taxon>Nematoda</taxon>
        <taxon>Chromadorea</taxon>
        <taxon>Rhabditida</taxon>
        <taxon>Rhabditina</taxon>
        <taxon>Diplogasteromorpha</taxon>
        <taxon>Diplogasteroidea</taxon>
        <taxon>Neodiplogasteridae</taxon>
        <taxon>Pristionchus</taxon>
    </lineage>
</organism>
<reference evidence="3" key="1">
    <citation type="submission" date="2023-10" db="EMBL/GenBank/DDBJ databases">
        <title>Genome assembly of Pristionchus species.</title>
        <authorList>
            <person name="Yoshida K."/>
            <person name="Sommer R.J."/>
        </authorList>
    </citation>
    <scope>NUCLEOTIDE SEQUENCE</scope>
    <source>
        <strain evidence="3">RS0144</strain>
    </source>
</reference>
<dbReference type="SUPFAM" id="SSF56994">
    <property type="entry name" value="Insulin-like"/>
    <property type="match status" value="1"/>
</dbReference>
<sequence length="88" mass="9308">TLILPLLLSSAVIEAVHPAMPRQEEADNSPRRLCGAALMAWASEICTECLDKQGVEIGEILDQPINGIAAHCCTETGCSRSLIAAICC</sequence>
<evidence type="ECO:0008006" key="5">
    <source>
        <dbReference type="Google" id="ProtNLM"/>
    </source>
</evidence>
<evidence type="ECO:0000256" key="1">
    <source>
        <dbReference type="ARBA" id="ARBA00022729"/>
    </source>
</evidence>
<evidence type="ECO:0000313" key="3">
    <source>
        <dbReference type="EMBL" id="GMS78027.1"/>
    </source>
</evidence>
<keyword evidence="4" id="KW-1185">Reference proteome</keyword>
<protein>
    <recommendedName>
        <fullName evidence="5">Saposin B-type domain-containing protein</fullName>
    </recommendedName>
</protein>
<proteinExistence type="predicted"/>
<feature type="non-terminal residue" evidence="3">
    <location>
        <position position="1"/>
    </location>
</feature>